<dbReference type="InterPro" id="IPR009075">
    <property type="entry name" value="AcylCo_DH/oxidase_C"/>
</dbReference>
<feature type="non-terminal residue" evidence="5">
    <location>
        <position position="1"/>
    </location>
</feature>
<evidence type="ECO:0000313" key="4">
    <source>
        <dbReference type="Proteomes" id="UP000695026"/>
    </source>
</evidence>
<organism evidence="4 5">
    <name type="scientific">Python bivittatus</name>
    <name type="common">Burmese python</name>
    <name type="synonym">Python molurus bivittatus</name>
    <dbReference type="NCBI Taxonomy" id="176946"/>
    <lineage>
        <taxon>Eukaryota</taxon>
        <taxon>Metazoa</taxon>
        <taxon>Chordata</taxon>
        <taxon>Craniata</taxon>
        <taxon>Vertebrata</taxon>
        <taxon>Euteleostomi</taxon>
        <taxon>Lepidosauria</taxon>
        <taxon>Squamata</taxon>
        <taxon>Bifurcata</taxon>
        <taxon>Unidentata</taxon>
        <taxon>Episquamata</taxon>
        <taxon>Toxicofera</taxon>
        <taxon>Serpentes</taxon>
        <taxon>Henophidia</taxon>
        <taxon>Pythonidae</taxon>
        <taxon>Python</taxon>
    </lineage>
</organism>
<accession>A0A9F3QUT9</accession>
<dbReference type="KEGG" id="pbi:107326783"/>
<dbReference type="GO" id="GO:0003995">
    <property type="term" value="F:acyl-CoA dehydrogenase activity"/>
    <property type="evidence" value="ECO:0007669"/>
    <property type="project" value="TreeGrafter"/>
</dbReference>
<reference evidence="5" key="1">
    <citation type="submission" date="2025-08" db="UniProtKB">
        <authorList>
            <consortium name="RefSeq"/>
        </authorList>
    </citation>
    <scope>IDENTIFICATION</scope>
    <source>
        <tissue evidence="5">Liver</tissue>
    </source>
</reference>
<sequence>VQTHGAFLLMMETGRLLGLEETKKATEQDEHMLRLLTPIVKLYTAKQAVAVVSEGLECFGGQGFMEDTGLAVTLRDTQVLTIWEGTTNVLSLDVLRSILKSQGKALDAFFATAQAKLEAAARLSELQPSVQVVQNNLQQLKRFVSRMDSEGEAEMQLAGRDFAYTLARIYA</sequence>
<evidence type="ECO:0000259" key="3">
    <source>
        <dbReference type="Pfam" id="PF22217"/>
    </source>
</evidence>
<name>A0A9F3QUT9_PYTBI</name>
<dbReference type="GeneID" id="107326783"/>
<dbReference type="SUPFAM" id="SSF47203">
    <property type="entry name" value="Acyl-CoA dehydrogenase C-terminal domain-like"/>
    <property type="match status" value="1"/>
</dbReference>
<dbReference type="AlphaFoldDB" id="A0A9F3QUT9"/>
<keyword evidence="4" id="KW-1185">Reference proteome</keyword>
<dbReference type="OrthoDB" id="10251155at2759"/>
<dbReference type="PANTHER" id="PTHR42707:SF2">
    <property type="entry name" value="ACD11 DEHYDROGENASE"/>
    <property type="match status" value="1"/>
</dbReference>
<dbReference type="PANTHER" id="PTHR42707">
    <property type="entry name" value="ACYL-COA DEHYDROGENASE"/>
    <property type="match status" value="1"/>
</dbReference>
<feature type="non-terminal residue" evidence="5">
    <location>
        <position position="171"/>
    </location>
</feature>
<dbReference type="RefSeq" id="XP_015746894.2">
    <property type="nucleotide sequence ID" value="XM_015891408.2"/>
</dbReference>
<evidence type="ECO:0000256" key="1">
    <source>
        <dbReference type="ARBA" id="ARBA00022630"/>
    </source>
</evidence>
<feature type="domain" description="Acyl-CoA dehydrogenase 11-like C-terminal" evidence="3">
    <location>
        <begin position="105"/>
        <end position="171"/>
    </location>
</feature>
<dbReference type="InterPro" id="IPR053998">
    <property type="entry name" value="ACDH-11_C"/>
</dbReference>
<evidence type="ECO:0000259" key="2">
    <source>
        <dbReference type="Pfam" id="PF00441"/>
    </source>
</evidence>
<gene>
    <name evidence="5" type="primary">LOC107326783</name>
</gene>
<feature type="domain" description="Acyl-CoA dehydrogenase/oxidase C-terminal" evidence="2">
    <location>
        <begin position="12"/>
        <end position="98"/>
    </location>
</feature>
<evidence type="ECO:0000313" key="5">
    <source>
        <dbReference type="RefSeq" id="XP_015746894.2"/>
    </source>
</evidence>
<dbReference type="InterPro" id="IPR036250">
    <property type="entry name" value="AcylCo_DH-like_C"/>
</dbReference>
<proteinExistence type="predicted"/>
<dbReference type="InterPro" id="IPR052904">
    <property type="entry name" value="Acyl-CoA_dehydrogenase-like"/>
</dbReference>
<keyword evidence="1" id="KW-0285">Flavoprotein</keyword>
<dbReference type="Pfam" id="PF22217">
    <property type="entry name" value="ACDH-11_C"/>
    <property type="match status" value="1"/>
</dbReference>
<dbReference type="OMA" id="IRINNDH"/>
<dbReference type="Pfam" id="PF00441">
    <property type="entry name" value="Acyl-CoA_dh_1"/>
    <property type="match status" value="1"/>
</dbReference>
<dbReference type="Proteomes" id="UP000695026">
    <property type="component" value="Unplaced"/>
</dbReference>
<protein>
    <submittedName>
        <fullName evidence="5">Acyl-CoA dehydrogenase family member 11-like</fullName>
    </submittedName>
</protein>
<dbReference type="Gene3D" id="1.20.140.10">
    <property type="entry name" value="Butyryl-CoA Dehydrogenase, subunit A, domain 3"/>
    <property type="match status" value="1"/>
</dbReference>